<protein>
    <submittedName>
        <fullName evidence="2">Uncharacterized protein</fullName>
    </submittedName>
</protein>
<dbReference type="Proteomes" id="UP000075243">
    <property type="component" value="Unassembled WGS sequence"/>
</dbReference>
<evidence type="ECO:0000313" key="3">
    <source>
        <dbReference type="Proteomes" id="UP000075243"/>
    </source>
</evidence>
<organism evidence="2 3">
    <name type="scientific">Cajanus cajan</name>
    <name type="common">Pigeon pea</name>
    <name type="synonym">Cajanus indicus</name>
    <dbReference type="NCBI Taxonomy" id="3821"/>
    <lineage>
        <taxon>Eukaryota</taxon>
        <taxon>Viridiplantae</taxon>
        <taxon>Streptophyta</taxon>
        <taxon>Embryophyta</taxon>
        <taxon>Tracheophyta</taxon>
        <taxon>Spermatophyta</taxon>
        <taxon>Magnoliopsida</taxon>
        <taxon>eudicotyledons</taxon>
        <taxon>Gunneridae</taxon>
        <taxon>Pentapetalae</taxon>
        <taxon>rosids</taxon>
        <taxon>fabids</taxon>
        <taxon>Fabales</taxon>
        <taxon>Fabaceae</taxon>
        <taxon>Papilionoideae</taxon>
        <taxon>50 kb inversion clade</taxon>
        <taxon>NPAAA clade</taxon>
        <taxon>indigoferoid/millettioid clade</taxon>
        <taxon>Phaseoleae</taxon>
        <taxon>Cajanus</taxon>
    </lineage>
</organism>
<proteinExistence type="predicted"/>
<evidence type="ECO:0000256" key="1">
    <source>
        <dbReference type="SAM" id="MobiDB-lite"/>
    </source>
</evidence>
<feature type="compositionally biased region" description="Polar residues" evidence="1">
    <location>
        <begin position="49"/>
        <end position="98"/>
    </location>
</feature>
<evidence type="ECO:0000313" key="2">
    <source>
        <dbReference type="EMBL" id="KYP41528.1"/>
    </source>
</evidence>
<feature type="compositionally biased region" description="Pro residues" evidence="1">
    <location>
        <begin position="163"/>
        <end position="173"/>
    </location>
</feature>
<sequence>MSSNRYNPGWRNHPNLSSTYQPPQQRLPAPPAPQPSTSEPSLEELVRQMTLQNMQFQQETRASIQSLTNQMGQMATQLNQAQSQNSDKLPSQTVQNPKNVSAITLRSSKQIDIPTTVPPPPSFAPVTVLVPSSTPEKIDKPVGAQNFHACGPSSSTNFDLQQPPIPLPFPPKSIPTKKMEEVDNSFVIAKG</sequence>
<feature type="region of interest" description="Disordered" evidence="1">
    <location>
        <begin position="1"/>
        <end position="98"/>
    </location>
</feature>
<dbReference type="AlphaFoldDB" id="A0A151RG15"/>
<dbReference type="Gramene" id="C.cajan_38437.t">
    <property type="protein sequence ID" value="C.cajan_38437.t"/>
    <property type="gene ID" value="C.cajan_38437"/>
</dbReference>
<name>A0A151RG15_CAJCA</name>
<gene>
    <name evidence="2" type="ORF">KK1_037085</name>
</gene>
<feature type="region of interest" description="Disordered" evidence="1">
    <location>
        <begin position="137"/>
        <end position="177"/>
    </location>
</feature>
<keyword evidence="3" id="KW-1185">Reference proteome</keyword>
<reference evidence="2" key="1">
    <citation type="journal article" date="2012" name="Nat. Biotechnol.">
        <title>Draft genome sequence of pigeonpea (Cajanus cajan), an orphan legume crop of resource-poor farmers.</title>
        <authorList>
            <person name="Varshney R.K."/>
            <person name="Chen W."/>
            <person name="Li Y."/>
            <person name="Bharti A.K."/>
            <person name="Saxena R.K."/>
            <person name="Schlueter J.A."/>
            <person name="Donoghue M.T."/>
            <person name="Azam S."/>
            <person name="Fan G."/>
            <person name="Whaley A.M."/>
            <person name="Farmer A.D."/>
            <person name="Sheridan J."/>
            <person name="Iwata A."/>
            <person name="Tuteja R."/>
            <person name="Penmetsa R.V."/>
            <person name="Wu W."/>
            <person name="Upadhyaya H.D."/>
            <person name="Yang S.P."/>
            <person name="Shah T."/>
            <person name="Saxena K.B."/>
            <person name="Michael T."/>
            <person name="McCombie W.R."/>
            <person name="Yang B."/>
            <person name="Zhang G."/>
            <person name="Yang H."/>
            <person name="Wang J."/>
            <person name="Spillane C."/>
            <person name="Cook D.R."/>
            <person name="May G.D."/>
            <person name="Xu X."/>
            <person name="Jackson S.A."/>
        </authorList>
    </citation>
    <scope>NUCLEOTIDE SEQUENCE [LARGE SCALE GENOMIC DNA]</scope>
</reference>
<accession>A0A151RG15</accession>
<dbReference type="EMBL" id="KQ483767">
    <property type="protein sequence ID" value="KYP41528.1"/>
    <property type="molecule type" value="Genomic_DNA"/>
</dbReference>